<dbReference type="CDD" id="cd00067">
    <property type="entry name" value="GAL4"/>
    <property type="match status" value="1"/>
</dbReference>
<dbReference type="InterPro" id="IPR036864">
    <property type="entry name" value="Zn2-C6_fun-type_DNA-bd_sf"/>
</dbReference>
<feature type="region of interest" description="Disordered" evidence="4">
    <location>
        <begin position="70"/>
        <end position="91"/>
    </location>
</feature>
<dbReference type="InterPro" id="IPR001138">
    <property type="entry name" value="Zn2Cys6_DnaBD"/>
</dbReference>
<dbReference type="PANTHER" id="PTHR31001">
    <property type="entry name" value="UNCHARACTERIZED TRANSCRIPTIONAL REGULATORY PROTEIN"/>
    <property type="match status" value="1"/>
</dbReference>
<comment type="caution">
    <text evidence="6">The sequence shown here is derived from an EMBL/GenBank/DDBJ whole genome shotgun (WGS) entry which is preliminary data.</text>
</comment>
<feature type="compositionally biased region" description="Basic and acidic residues" evidence="4">
    <location>
        <begin position="77"/>
        <end position="91"/>
    </location>
</feature>
<gene>
    <name evidence="6" type="ORF">KHLLAP_LOCUS8523</name>
</gene>
<protein>
    <submittedName>
        <fullName evidence="6">Uu.00g092410.m01.CDS01</fullName>
    </submittedName>
</protein>
<dbReference type="Proteomes" id="UP001295740">
    <property type="component" value="Unassembled WGS sequence"/>
</dbReference>
<evidence type="ECO:0000259" key="5">
    <source>
        <dbReference type="PROSITE" id="PS50048"/>
    </source>
</evidence>
<dbReference type="CDD" id="cd12148">
    <property type="entry name" value="fungal_TF_MHR"/>
    <property type="match status" value="1"/>
</dbReference>
<dbReference type="PANTHER" id="PTHR31001:SF85">
    <property type="entry name" value="ZN(II)2CYS6 TRANSCRIPTION FACTOR (EUROFUNG)"/>
    <property type="match status" value="1"/>
</dbReference>
<dbReference type="InterPro" id="IPR007219">
    <property type="entry name" value="XnlR_reg_dom"/>
</dbReference>
<dbReference type="EMBL" id="CAUWAG010000010">
    <property type="protein sequence ID" value="CAJ2508055.1"/>
    <property type="molecule type" value="Genomic_DNA"/>
</dbReference>
<evidence type="ECO:0000256" key="2">
    <source>
        <dbReference type="ARBA" id="ARBA00022723"/>
    </source>
</evidence>
<name>A0AAI8YKG3_9PEZI</name>
<evidence type="ECO:0000313" key="6">
    <source>
        <dbReference type="EMBL" id="CAJ2508055.1"/>
    </source>
</evidence>
<organism evidence="6 7">
    <name type="scientific">Anthostomella pinea</name>
    <dbReference type="NCBI Taxonomy" id="933095"/>
    <lineage>
        <taxon>Eukaryota</taxon>
        <taxon>Fungi</taxon>
        <taxon>Dikarya</taxon>
        <taxon>Ascomycota</taxon>
        <taxon>Pezizomycotina</taxon>
        <taxon>Sordariomycetes</taxon>
        <taxon>Xylariomycetidae</taxon>
        <taxon>Xylariales</taxon>
        <taxon>Xylariaceae</taxon>
        <taxon>Anthostomella</taxon>
    </lineage>
</organism>
<dbReference type="SMART" id="SM00906">
    <property type="entry name" value="Fungal_trans"/>
    <property type="match status" value="1"/>
</dbReference>
<evidence type="ECO:0000313" key="7">
    <source>
        <dbReference type="Proteomes" id="UP001295740"/>
    </source>
</evidence>
<keyword evidence="7" id="KW-1185">Reference proteome</keyword>
<dbReference type="GO" id="GO:0005634">
    <property type="term" value="C:nucleus"/>
    <property type="evidence" value="ECO:0007669"/>
    <property type="project" value="UniProtKB-SubCell"/>
</dbReference>
<sequence>MSSASSGKTPRVLACVLCQNRKIKCDRNSPCSNCIKANVACTPSVPAPARKRRRPNQDLQQRLARCEELLSDYATGKPEDTTKESPTRDESWKPLGKLIVDDGGVKKFMDSYLWANIHGIKQSRRDELSAMREILEDEETIDDSNTPAEPQSPELNTALVLSDSSNADLEDLHPQPAHVFHLWQTFLERVNPITKIIHVPTLQPMLFEAAISRASVLKNTEALLFAIYLMAAVAMTQDECRERLGYTRAEALDRFSKGCRTALVRIGILKDYDLTILQAMVLYLFSLIGRYDRHAAWILNGVTVRIAQKMGLHRDGEFLGLSPFETEMRRRIWWQIVLLDAIYALMSGLGQSLLPRSWDTKEPRNINDSDLYPNMTAVQAKDGPTDMIYVLISYEMAKLMVETPILESVILQNEFGAPDTPAPEEVDKARKRIVELDDTIGDLLDKYGDLSMGPVHELAMATRPMLMDKLRDLTCPPREQPEWGTEIMTPKDNLFKISLSTGEHNLRMYRTTQLRGTFLWFMMTHFQLDILIYMVGQLSSRMTGQLVERAWAVTEQLYHFHQELYDLSVKPHAALAIFAIRGWKQREKWLLETGAPAPTTPGYILKLQTLLPSAETKHIPEDVKTPDLSNLNMAGDAVAPQTQEVPAWDSMLGLVDTGAIDWDMFAGSGNGPLPTGNGGYGNYGTSYTNSWM</sequence>
<dbReference type="GO" id="GO:0006351">
    <property type="term" value="P:DNA-templated transcription"/>
    <property type="evidence" value="ECO:0007669"/>
    <property type="project" value="InterPro"/>
</dbReference>
<dbReference type="InterPro" id="IPR050613">
    <property type="entry name" value="Sec_Metabolite_Reg"/>
</dbReference>
<evidence type="ECO:0000256" key="4">
    <source>
        <dbReference type="SAM" id="MobiDB-lite"/>
    </source>
</evidence>
<keyword evidence="2" id="KW-0479">Metal-binding</keyword>
<dbReference type="GO" id="GO:0008270">
    <property type="term" value="F:zinc ion binding"/>
    <property type="evidence" value="ECO:0007669"/>
    <property type="project" value="InterPro"/>
</dbReference>
<dbReference type="Pfam" id="PF00172">
    <property type="entry name" value="Zn_clus"/>
    <property type="match status" value="1"/>
</dbReference>
<dbReference type="SMART" id="SM00066">
    <property type="entry name" value="GAL4"/>
    <property type="match status" value="1"/>
</dbReference>
<proteinExistence type="predicted"/>
<evidence type="ECO:0000256" key="3">
    <source>
        <dbReference type="ARBA" id="ARBA00023242"/>
    </source>
</evidence>
<dbReference type="Pfam" id="PF04082">
    <property type="entry name" value="Fungal_trans"/>
    <property type="match status" value="1"/>
</dbReference>
<dbReference type="GO" id="GO:0003677">
    <property type="term" value="F:DNA binding"/>
    <property type="evidence" value="ECO:0007669"/>
    <property type="project" value="InterPro"/>
</dbReference>
<feature type="domain" description="Zn(2)-C6 fungal-type" evidence="5">
    <location>
        <begin position="14"/>
        <end position="42"/>
    </location>
</feature>
<accession>A0AAI8YKG3</accession>
<dbReference type="SUPFAM" id="SSF57701">
    <property type="entry name" value="Zn2/Cys6 DNA-binding domain"/>
    <property type="match status" value="1"/>
</dbReference>
<dbReference type="PROSITE" id="PS50048">
    <property type="entry name" value="ZN2_CY6_FUNGAL_2"/>
    <property type="match status" value="1"/>
</dbReference>
<comment type="subcellular location">
    <subcellularLocation>
        <location evidence="1">Nucleus</location>
    </subcellularLocation>
</comment>
<evidence type="ECO:0000256" key="1">
    <source>
        <dbReference type="ARBA" id="ARBA00004123"/>
    </source>
</evidence>
<dbReference type="AlphaFoldDB" id="A0AAI8YKG3"/>
<dbReference type="Gene3D" id="4.10.240.10">
    <property type="entry name" value="Zn(2)-C6 fungal-type DNA-binding domain"/>
    <property type="match status" value="1"/>
</dbReference>
<keyword evidence="3" id="KW-0539">Nucleus</keyword>
<reference evidence="6" key="1">
    <citation type="submission" date="2023-10" db="EMBL/GenBank/DDBJ databases">
        <authorList>
            <person name="Hackl T."/>
        </authorList>
    </citation>
    <scope>NUCLEOTIDE SEQUENCE</scope>
</reference>
<dbReference type="GO" id="GO:0000981">
    <property type="term" value="F:DNA-binding transcription factor activity, RNA polymerase II-specific"/>
    <property type="evidence" value="ECO:0007669"/>
    <property type="project" value="InterPro"/>
</dbReference>